<proteinExistence type="predicted"/>
<feature type="domain" description="HTH APSES-type" evidence="2">
    <location>
        <begin position="633"/>
        <end position="752"/>
    </location>
</feature>
<dbReference type="PANTHER" id="PTHR34306:SF3">
    <property type="entry name" value="BROMODOMAIN-CONTAINING PROTEIN DDB_G0278469-RELATED"/>
    <property type="match status" value="1"/>
</dbReference>
<protein>
    <recommendedName>
        <fullName evidence="2">HTH APSES-type domain-containing protein</fullName>
    </recommendedName>
</protein>
<reference evidence="3 4" key="1">
    <citation type="submission" date="2020-12" db="EMBL/GenBank/DDBJ databases">
        <title>Metabolic potential, ecology and presence of endohyphal bacteria is reflected in genomic diversity of Mucoromycotina.</title>
        <authorList>
            <person name="Muszewska A."/>
            <person name="Okrasinska A."/>
            <person name="Steczkiewicz K."/>
            <person name="Drgas O."/>
            <person name="Orlowska M."/>
            <person name="Perlinska-Lenart U."/>
            <person name="Aleksandrzak-Piekarczyk T."/>
            <person name="Szatraj K."/>
            <person name="Zielenkiewicz U."/>
            <person name="Pilsyk S."/>
            <person name="Malc E."/>
            <person name="Mieczkowski P."/>
            <person name="Kruszewska J.S."/>
            <person name="Biernat P."/>
            <person name="Pawlowska J."/>
        </authorList>
    </citation>
    <scope>NUCLEOTIDE SEQUENCE [LARGE SCALE GENOMIC DNA]</scope>
    <source>
        <strain evidence="3 4">CBS 142.35</strain>
    </source>
</reference>
<feature type="region of interest" description="Disordered" evidence="1">
    <location>
        <begin position="836"/>
        <end position="890"/>
    </location>
</feature>
<feature type="compositionally biased region" description="Acidic residues" evidence="1">
    <location>
        <begin position="520"/>
        <end position="532"/>
    </location>
</feature>
<feature type="region of interest" description="Disordered" evidence="1">
    <location>
        <begin position="1471"/>
        <end position="1490"/>
    </location>
</feature>
<dbReference type="PANTHER" id="PTHR34306">
    <property type="entry name" value="RAD60-SLD DOMAIN-CONTAINING PROTEIN"/>
    <property type="match status" value="1"/>
</dbReference>
<feature type="region of interest" description="Disordered" evidence="1">
    <location>
        <begin position="278"/>
        <end position="297"/>
    </location>
</feature>
<feature type="compositionally biased region" description="Low complexity" evidence="1">
    <location>
        <begin position="1518"/>
        <end position="1538"/>
    </location>
</feature>
<gene>
    <name evidence="3" type="ORF">INT45_007650</name>
</gene>
<feature type="compositionally biased region" description="Low complexity" evidence="1">
    <location>
        <begin position="264"/>
        <end position="273"/>
    </location>
</feature>
<feature type="compositionally biased region" description="Basic and acidic residues" evidence="1">
    <location>
        <begin position="237"/>
        <end position="248"/>
    </location>
</feature>
<feature type="compositionally biased region" description="Low complexity" evidence="1">
    <location>
        <begin position="278"/>
        <end position="290"/>
    </location>
</feature>
<evidence type="ECO:0000313" key="4">
    <source>
        <dbReference type="Proteomes" id="UP000646827"/>
    </source>
</evidence>
<dbReference type="SMART" id="SM01252">
    <property type="entry name" value="KilA-N"/>
    <property type="match status" value="1"/>
</dbReference>
<feature type="compositionally biased region" description="Acidic residues" evidence="1">
    <location>
        <begin position="488"/>
        <end position="497"/>
    </location>
</feature>
<feature type="compositionally biased region" description="Acidic residues" evidence="1">
    <location>
        <begin position="209"/>
        <end position="218"/>
    </location>
</feature>
<feature type="compositionally biased region" description="Low complexity" evidence="1">
    <location>
        <begin position="176"/>
        <end position="189"/>
    </location>
</feature>
<feature type="compositionally biased region" description="Acidic residues" evidence="1">
    <location>
        <begin position="1289"/>
        <end position="1312"/>
    </location>
</feature>
<evidence type="ECO:0000259" key="2">
    <source>
        <dbReference type="PROSITE" id="PS51299"/>
    </source>
</evidence>
<feature type="compositionally biased region" description="Polar residues" evidence="1">
    <location>
        <begin position="800"/>
        <end position="809"/>
    </location>
</feature>
<feature type="compositionally biased region" description="Polar residues" evidence="1">
    <location>
        <begin position="843"/>
        <end position="875"/>
    </location>
</feature>
<feature type="compositionally biased region" description="Low complexity" evidence="1">
    <location>
        <begin position="1479"/>
        <end position="1490"/>
    </location>
</feature>
<evidence type="ECO:0000313" key="3">
    <source>
        <dbReference type="EMBL" id="KAG2218988.1"/>
    </source>
</evidence>
<feature type="compositionally biased region" description="Low complexity" evidence="1">
    <location>
        <begin position="774"/>
        <end position="790"/>
    </location>
</feature>
<feature type="region of interest" description="Disordered" evidence="1">
    <location>
        <begin position="105"/>
        <end position="273"/>
    </location>
</feature>
<dbReference type="PROSITE" id="PS51299">
    <property type="entry name" value="HTH_APSES"/>
    <property type="match status" value="2"/>
</dbReference>
<feature type="compositionally biased region" description="Basic residues" evidence="1">
    <location>
        <begin position="1346"/>
        <end position="1365"/>
    </location>
</feature>
<accession>A0A8H7RYP2</accession>
<feature type="compositionally biased region" description="Acidic residues" evidence="1">
    <location>
        <begin position="1417"/>
        <end position="1431"/>
    </location>
</feature>
<feature type="region of interest" description="Disordered" evidence="1">
    <location>
        <begin position="1622"/>
        <end position="1726"/>
    </location>
</feature>
<comment type="caution">
    <text evidence="3">The sequence shown here is derived from an EMBL/GenBank/DDBJ whole genome shotgun (WGS) entry which is preliminary data.</text>
</comment>
<organism evidence="3 4">
    <name type="scientific">Circinella minor</name>
    <dbReference type="NCBI Taxonomy" id="1195481"/>
    <lineage>
        <taxon>Eukaryota</taxon>
        <taxon>Fungi</taxon>
        <taxon>Fungi incertae sedis</taxon>
        <taxon>Mucoromycota</taxon>
        <taxon>Mucoromycotina</taxon>
        <taxon>Mucoromycetes</taxon>
        <taxon>Mucorales</taxon>
        <taxon>Lichtheimiaceae</taxon>
        <taxon>Circinella</taxon>
    </lineage>
</organism>
<feature type="compositionally biased region" description="Acidic residues" evidence="1">
    <location>
        <begin position="1392"/>
        <end position="1404"/>
    </location>
</feature>
<feature type="compositionally biased region" description="Low complexity" evidence="1">
    <location>
        <begin position="141"/>
        <end position="165"/>
    </location>
</feature>
<dbReference type="OrthoDB" id="5597783at2759"/>
<feature type="compositionally biased region" description="Acidic residues" evidence="1">
    <location>
        <begin position="1706"/>
        <end position="1726"/>
    </location>
</feature>
<feature type="compositionally biased region" description="Low complexity" evidence="1">
    <location>
        <begin position="1376"/>
        <end position="1391"/>
    </location>
</feature>
<dbReference type="InterPro" id="IPR057511">
    <property type="entry name" value="WH_GDS1"/>
</dbReference>
<sequence length="1726" mass="189746">MSDKPALRSSSRHEQHQQQRQQQQQGDASSSKPTHTRQQKGGLPVPIHPDDAKDKVFTAILKALLKMGNKPSSPKELANVIVKYKYATLGGATPFATVSSRISQHFKRAAEHNPPRPPLLAKHFDENHSRKINYSLATEPSSSSSSSSSSTTTTTAATNNTTITSHEPLSPPPSQPTSQQQQQQQSPIRQSKRHRKQSSISQKQKQEELSELSSEEEDSSQRRRKTKDEEESEAEYSDYHEEMLKGDDVLGDMDSQQQQRRRSSISISSRRPSIAQAMTSTNNTNNQNDRTTMESPRLSARRQSFSLMGDDMWNVNNNNNNQYDQQDFDPVFLDPSTAHHQLPFNIATPESVSVQELEAYFNGDSNNNNNNNNNSNNGNHNNNNNQNGASSSTSSAPFSSSSSFSDSLQQLPTHIPSAARTTSRKSFSAMMGCRETSLLQRALLASTARGLAEQNNHYHHLSNRQLQEQEQQHRMSAIETSSVVTTGDLEELDEQEEIVTRPRRKSWPDESTTSGANLLLEDDDEDNTELDDSTMTKTIEKSISPSLVEEEKDDEKTATTTTKENGQLDQQKEKKEKEEMEEEEDENDTMKPRYQRTLNQRQKYSIIKKTFGPLECYQLDSPEDIPDTKVLRFIASTDGATEHVALRTRHAADTSKDRRNSQHFYLDQGYVNATQLRKAARPVLGKGPFDAATETEEGRVVVTLTKGPLECRGAWVPLSRARELIEEFEIESSPGLTKLLSDEPLDDDDDKGGEEEGNEQQQQLKGDEKNLNINGTQDGTDDQNTNNNDTKQVDPHVPDNKNTQTQSKSPPLQQAPKQIQQQTLLDVDDDESFVQFEDDEEITPTSTVLNNNKKPMETSGFNGTSISPQQQQQVTKIGDNKDIPQQPQQPSPLDLLKTLSIPNLNIAALQQMTAAIPGLAHLSSTFDLAKTLATYMQSVNKSSSSPSSLSPNFASDFKTALARFPALENLFRKDSLPSSSSSTSPTPSNTINTSIQPQHPSFVHITDPQQQIVHTTMSTNPPMYITIVDNIPVCIAVLAPTDTVPQECRIMRRLDSGYINGTKLLTAGGIDTESERSMILSFEMERRRMPRKKSELYGTWIPLRRAQELAVTCSIQHRLGPFLSDKIESYFPSPLPIQVPMLSAPPGGHHHRRTTSTPPFVSSSTSSGSISNNTTSPNTTTTTAKDHRLTAFTLQALRNQSSSLGISSSVVGANSGIPSPSSSNALTITNRTAEGVNTNNTTNNNNKGYGLLPPTQTTSAAQLHQLILGNNPRKFAELAQKAPLLGTFEGDDEEDDEEDQNYNAEDFSDEELENKQPAPIIDSSNAKPVIITAGGRKTILGGPLNNKRKRKQVSKPKLKKKKKKKEEKEDDESSDVDIVNSESSLSSSSSSSEEEEEEEEEEEQVQIIEEQIKPLDVGEEEDADTDTDTDVEEVRQRMKRMRDAAIEAMESGSSFDLEELLRRASSPIMENPRRIPLSTTTTTTTTASPINTTTAAATALPGNRIPSVSTAVSNNNNNISFSSSSPSLSPSSSSTSIRRNGKATARRRPQGPGRSVGGKIAPSALKKSASWSGTLTSPLRVVVPTKKLQNKKHGSTTTRPSKLRQNTAADELLMNRVVEHTPSTSTTTIGTSSSSPAMSSLPTVTTTNSNNNNNNNVTTNITTPSITSTVTPSTSAITTQVSPLTSSKSTSTPTTTSGTDVLATIQEDDEDEEIDIGGSEEDDDLR</sequence>
<dbReference type="InterPro" id="IPR036887">
    <property type="entry name" value="HTH_APSES_sf"/>
</dbReference>
<dbReference type="SUPFAM" id="SSF54616">
    <property type="entry name" value="DNA-binding domain of Mlu1-box binding protein MBP1"/>
    <property type="match status" value="2"/>
</dbReference>
<name>A0A8H7RYP2_9FUNG</name>
<feature type="compositionally biased region" description="Basic residues" evidence="1">
    <location>
        <begin position="1539"/>
        <end position="1549"/>
    </location>
</feature>
<feature type="region of interest" description="Disordered" evidence="1">
    <location>
        <begin position="1"/>
        <end position="51"/>
    </location>
</feature>
<feature type="region of interest" description="Disordered" evidence="1">
    <location>
        <begin position="1518"/>
        <end position="1607"/>
    </location>
</feature>
<dbReference type="Gene3D" id="3.10.260.10">
    <property type="entry name" value="Transcription regulator HTH, APSES-type DNA-binding domain"/>
    <property type="match status" value="2"/>
</dbReference>
<feature type="region of interest" description="Disordered" evidence="1">
    <location>
        <begin position="465"/>
        <end position="597"/>
    </location>
</feature>
<feature type="compositionally biased region" description="Low complexity" evidence="1">
    <location>
        <begin position="1155"/>
        <end position="1183"/>
    </location>
</feature>
<feature type="compositionally biased region" description="Low complexity" evidence="1">
    <location>
        <begin position="1622"/>
        <end position="1697"/>
    </location>
</feature>
<dbReference type="EMBL" id="JAEPRB010000200">
    <property type="protein sequence ID" value="KAG2218988.1"/>
    <property type="molecule type" value="Genomic_DNA"/>
</dbReference>
<dbReference type="InterPro" id="IPR018004">
    <property type="entry name" value="KilA/APSES_HTH"/>
</dbReference>
<feature type="region of interest" description="Disordered" evidence="1">
    <location>
        <begin position="361"/>
        <end position="423"/>
    </location>
</feature>
<feature type="region of interest" description="Disordered" evidence="1">
    <location>
        <begin position="1145"/>
        <end position="1184"/>
    </location>
</feature>
<keyword evidence="4" id="KW-1185">Reference proteome</keyword>
<dbReference type="Proteomes" id="UP000646827">
    <property type="component" value="Unassembled WGS sequence"/>
</dbReference>
<dbReference type="Pfam" id="PF25318">
    <property type="entry name" value="WHD_GDS1"/>
    <property type="match status" value="1"/>
</dbReference>
<feature type="compositionally biased region" description="Polar residues" evidence="1">
    <location>
        <begin position="1595"/>
        <end position="1607"/>
    </location>
</feature>
<feature type="compositionally biased region" description="Low complexity" evidence="1">
    <location>
        <begin position="362"/>
        <end position="407"/>
    </location>
</feature>
<feature type="region of interest" description="Disordered" evidence="1">
    <location>
        <begin position="1287"/>
        <end position="1436"/>
    </location>
</feature>
<feature type="compositionally biased region" description="Acidic residues" evidence="1">
    <location>
        <begin position="743"/>
        <end position="758"/>
    </location>
</feature>
<feature type="domain" description="HTH APSES-type" evidence="2">
    <location>
        <begin position="1023"/>
        <end position="1134"/>
    </location>
</feature>
<feature type="compositionally biased region" description="Low complexity" evidence="1">
    <location>
        <begin position="810"/>
        <end position="820"/>
    </location>
</feature>
<evidence type="ECO:0000256" key="1">
    <source>
        <dbReference type="SAM" id="MobiDB-lite"/>
    </source>
</evidence>
<feature type="compositionally biased region" description="Basic and acidic residues" evidence="1">
    <location>
        <begin position="1"/>
        <end position="17"/>
    </location>
</feature>
<dbReference type="GO" id="GO:0003677">
    <property type="term" value="F:DNA binding"/>
    <property type="evidence" value="ECO:0007669"/>
    <property type="project" value="InterPro"/>
</dbReference>
<feature type="compositionally biased region" description="Polar residues" evidence="1">
    <location>
        <begin position="533"/>
        <end position="545"/>
    </location>
</feature>
<feature type="region of interest" description="Disordered" evidence="1">
    <location>
        <begin position="735"/>
        <end position="820"/>
    </location>
</feature>
<dbReference type="InterPro" id="IPR003163">
    <property type="entry name" value="Tscrpt_reg_HTH_APSES-type"/>
</dbReference>